<organism evidence="2 3">
    <name type="scientific">Cercospora zeae-maydis SCOH1-5</name>
    <dbReference type="NCBI Taxonomy" id="717836"/>
    <lineage>
        <taxon>Eukaryota</taxon>
        <taxon>Fungi</taxon>
        <taxon>Dikarya</taxon>
        <taxon>Ascomycota</taxon>
        <taxon>Pezizomycotina</taxon>
        <taxon>Dothideomycetes</taxon>
        <taxon>Dothideomycetidae</taxon>
        <taxon>Mycosphaerellales</taxon>
        <taxon>Mycosphaerellaceae</taxon>
        <taxon>Cercospora</taxon>
    </lineage>
</organism>
<evidence type="ECO:0000313" key="2">
    <source>
        <dbReference type="EMBL" id="KAF2215543.1"/>
    </source>
</evidence>
<evidence type="ECO:0008006" key="4">
    <source>
        <dbReference type="Google" id="ProtNLM"/>
    </source>
</evidence>
<feature type="region of interest" description="Disordered" evidence="1">
    <location>
        <begin position="284"/>
        <end position="305"/>
    </location>
</feature>
<reference evidence="2" key="1">
    <citation type="journal article" date="2020" name="Stud. Mycol.">
        <title>101 Dothideomycetes genomes: a test case for predicting lifestyles and emergence of pathogens.</title>
        <authorList>
            <person name="Haridas S."/>
            <person name="Albert R."/>
            <person name="Binder M."/>
            <person name="Bloem J."/>
            <person name="Labutti K."/>
            <person name="Salamov A."/>
            <person name="Andreopoulos B."/>
            <person name="Baker S."/>
            <person name="Barry K."/>
            <person name="Bills G."/>
            <person name="Bluhm B."/>
            <person name="Cannon C."/>
            <person name="Castanera R."/>
            <person name="Culley D."/>
            <person name="Daum C."/>
            <person name="Ezra D."/>
            <person name="Gonzalez J."/>
            <person name="Henrissat B."/>
            <person name="Kuo A."/>
            <person name="Liang C."/>
            <person name="Lipzen A."/>
            <person name="Lutzoni F."/>
            <person name="Magnuson J."/>
            <person name="Mondo S."/>
            <person name="Nolan M."/>
            <person name="Ohm R."/>
            <person name="Pangilinan J."/>
            <person name="Park H.-J."/>
            <person name="Ramirez L."/>
            <person name="Alfaro M."/>
            <person name="Sun H."/>
            <person name="Tritt A."/>
            <person name="Yoshinaga Y."/>
            <person name="Zwiers L.-H."/>
            <person name="Turgeon B."/>
            <person name="Goodwin S."/>
            <person name="Spatafora J."/>
            <person name="Crous P."/>
            <person name="Grigoriev I."/>
        </authorList>
    </citation>
    <scope>NUCLEOTIDE SEQUENCE</scope>
    <source>
        <strain evidence="2">SCOH1-5</strain>
    </source>
</reference>
<protein>
    <recommendedName>
        <fullName evidence="4">J domain-containing protein</fullName>
    </recommendedName>
</protein>
<name>A0A6A6FQ36_9PEZI</name>
<dbReference type="AlphaFoldDB" id="A0A6A6FQ36"/>
<feature type="region of interest" description="Disordered" evidence="1">
    <location>
        <begin position="358"/>
        <end position="378"/>
    </location>
</feature>
<keyword evidence="3" id="KW-1185">Reference proteome</keyword>
<gene>
    <name evidence="2" type="ORF">CERZMDRAFT_94943</name>
</gene>
<evidence type="ECO:0000256" key="1">
    <source>
        <dbReference type="SAM" id="MobiDB-lite"/>
    </source>
</evidence>
<dbReference type="OrthoDB" id="3632475at2759"/>
<accession>A0A6A6FQ36</accession>
<sequence>MSRSTRPGSEPEPGPWDVFKVFELINSNADPERITCVYEWHDSDGTPVRCDKDIDEDRQIRAWKELLDLPWGSVDSSQWRAALGDAARLLSCGRHDKGKDVQTVTMGWASQAKLHANKARGDQLVLRYGESAKSKVIEGIRAPRPRSATTASNPRVLNGMRRTSSGYNTASRHFPIAPDASAPAKSIRKDSAWDSVLSRTERSTESFQTCNEVPHDEPEMFQLDEDVQALHDALWSDSQAVRPATSAGPRRLRARSEPDVHMNENQLTSNHARANSASILFRSSRNRQGEPGSIVASDVQRTSPTEEMFEGERVKVGQSELETSIQREHEPGPHVRSLFNDSRRSQWVLDTKLRQQTYAGDKEAQLSPENVARQRRRDQERLEEEIRAHVEQERDQHGSFVSKPAVADFEVIQSSWSTYMRGWMELLKLDDDCTGAELFATLPRPVLGADLRTKYATELSTGLEYDVSNFYRNMPRGENFERSEIRKQLKLEVARIHPDKIRQRFPAAGGDDRVVELTTRVTQVLTILIALV</sequence>
<evidence type="ECO:0000313" key="3">
    <source>
        <dbReference type="Proteomes" id="UP000799539"/>
    </source>
</evidence>
<proteinExistence type="predicted"/>
<dbReference type="EMBL" id="ML992666">
    <property type="protein sequence ID" value="KAF2215543.1"/>
    <property type="molecule type" value="Genomic_DNA"/>
</dbReference>
<dbReference type="Proteomes" id="UP000799539">
    <property type="component" value="Unassembled WGS sequence"/>
</dbReference>